<keyword evidence="2" id="KW-1185">Reference proteome</keyword>
<dbReference type="EMBL" id="MU267701">
    <property type="protein sequence ID" value="KAH7910754.1"/>
    <property type="molecule type" value="Genomic_DNA"/>
</dbReference>
<sequence length="152" mass="17019">MSFRVSKEFIHATRAPSSRYVPARSAIRQLHWSPRCQQQYFNANPETFDSVALNKDAKDKVVLVDFYAEWCQPCKMISPILENLTSDSSGVKSGSGRSLDLITVNTDEEFDLAQKYKIRALPTVVAFKDGQVVDQFVGALNEAGIKNFLAKV</sequence>
<evidence type="ECO:0000313" key="2">
    <source>
        <dbReference type="Proteomes" id="UP000790377"/>
    </source>
</evidence>
<evidence type="ECO:0000313" key="1">
    <source>
        <dbReference type="EMBL" id="KAH7910754.1"/>
    </source>
</evidence>
<protein>
    <submittedName>
        <fullName evidence="1">Thioredoxin-like protein</fullName>
    </submittedName>
</protein>
<proteinExistence type="predicted"/>
<accession>A0ACB8ABX3</accession>
<organism evidence="1 2">
    <name type="scientific">Hygrophoropsis aurantiaca</name>
    <dbReference type="NCBI Taxonomy" id="72124"/>
    <lineage>
        <taxon>Eukaryota</taxon>
        <taxon>Fungi</taxon>
        <taxon>Dikarya</taxon>
        <taxon>Basidiomycota</taxon>
        <taxon>Agaricomycotina</taxon>
        <taxon>Agaricomycetes</taxon>
        <taxon>Agaricomycetidae</taxon>
        <taxon>Boletales</taxon>
        <taxon>Coniophorineae</taxon>
        <taxon>Hygrophoropsidaceae</taxon>
        <taxon>Hygrophoropsis</taxon>
    </lineage>
</organism>
<reference evidence="1" key="1">
    <citation type="journal article" date="2021" name="New Phytol.">
        <title>Evolutionary innovations through gain and loss of genes in the ectomycorrhizal Boletales.</title>
        <authorList>
            <person name="Wu G."/>
            <person name="Miyauchi S."/>
            <person name="Morin E."/>
            <person name="Kuo A."/>
            <person name="Drula E."/>
            <person name="Varga T."/>
            <person name="Kohler A."/>
            <person name="Feng B."/>
            <person name="Cao Y."/>
            <person name="Lipzen A."/>
            <person name="Daum C."/>
            <person name="Hundley H."/>
            <person name="Pangilinan J."/>
            <person name="Johnson J."/>
            <person name="Barry K."/>
            <person name="LaButti K."/>
            <person name="Ng V."/>
            <person name="Ahrendt S."/>
            <person name="Min B."/>
            <person name="Choi I.G."/>
            <person name="Park H."/>
            <person name="Plett J.M."/>
            <person name="Magnuson J."/>
            <person name="Spatafora J.W."/>
            <person name="Nagy L.G."/>
            <person name="Henrissat B."/>
            <person name="Grigoriev I.V."/>
            <person name="Yang Z.L."/>
            <person name="Xu J."/>
            <person name="Martin F.M."/>
        </authorList>
    </citation>
    <scope>NUCLEOTIDE SEQUENCE</scope>
    <source>
        <strain evidence="1">ATCC 28755</strain>
    </source>
</reference>
<name>A0ACB8ABX3_9AGAM</name>
<gene>
    <name evidence="1" type="ORF">BJ138DRAFT_1152221</name>
</gene>
<dbReference type="Proteomes" id="UP000790377">
    <property type="component" value="Unassembled WGS sequence"/>
</dbReference>
<comment type="caution">
    <text evidence="1">The sequence shown here is derived from an EMBL/GenBank/DDBJ whole genome shotgun (WGS) entry which is preliminary data.</text>
</comment>